<dbReference type="GO" id="GO:0032259">
    <property type="term" value="P:methylation"/>
    <property type="evidence" value="ECO:0007669"/>
    <property type="project" value="UniProtKB-KW"/>
</dbReference>
<evidence type="ECO:0000256" key="2">
    <source>
        <dbReference type="ARBA" id="ARBA00022679"/>
    </source>
</evidence>
<accession>A0ABU5DQ26</accession>
<dbReference type="Gene3D" id="3.40.50.150">
    <property type="entry name" value="Vaccinia Virus protein VP39"/>
    <property type="match status" value="1"/>
</dbReference>
<keyword evidence="3" id="KW-0949">S-adenosyl-L-methionine</keyword>
<dbReference type="Proteomes" id="UP001285263">
    <property type="component" value="Unassembled WGS sequence"/>
</dbReference>
<name>A0ABU5DQ26_9BURK</name>
<dbReference type="PANTHER" id="PTHR13610:SF9">
    <property type="entry name" value="FI06469P"/>
    <property type="match status" value="1"/>
</dbReference>
<evidence type="ECO:0000256" key="1">
    <source>
        <dbReference type="ARBA" id="ARBA00022603"/>
    </source>
</evidence>
<keyword evidence="4" id="KW-0812">Transmembrane</keyword>
<dbReference type="InterPro" id="IPR026170">
    <property type="entry name" value="FAM173A/B"/>
</dbReference>
<reference evidence="5 6" key="1">
    <citation type="submission" date="2023-11" db="EMBL/GenBank/DDBJ databases">
        <title>Paucibacter sp. nov., isolated from fresh soil in Korea.</title>
        <authorList>
            <person name="Le N.T.T."/>
        </authorList>
    </citation>
    <scope>NUCLEOTIDE SEQUENCE [LARGE SCALE GENOMIC DNA]</scope>
    <source>
        <strain evidence="5 6">R3-3</strain>
    </source>
</reference>
<evidence type="ECO:0000256" key="3">
    <source>
        <dbReference type="ARBA" id="ARBA00022691"/>
    </source>
</evidence>
<keyword evidence="4" id="KW-0472">Membrane</keyword>
<dbReference type="SUPFAM" id="SSF53335">
    <property type="entry name" value="S-adenosyl-L-methionine-dependent methyltransferases"/>
    <property type="match status" value="1"/>
</dbReference>
<keyword evidence="1 5" id="KW-0489">Methyltransferase</keyword>
<feature type="transmembrane region" description="Helical" evidence="4">
    <location>
        <begin position="30"/>
        <end position="51"/>
    </location>
</feature>
<dbReference type="InterPro" id="IPR029063">
    <property type="entry name" value="SAM-dependent_MTases_sf"/>
</dbReference>
<keyword evidence="4" id="KW-1133">Transmembrane helix</keyword>
<evidence type="ECO:0000313" key="5">
    <source>
        <dbReference type="EMBL" id="MDY0748393.1"/>
    </source>
</evidence>
<sequence length="255" mass="28147">MILRLLLWWPLPALLSWAFAWALFAGLRAMGAAPLVALLFAAAAGAGLALFHAARWRRLIVALGFPLSLLAAGGLPAWLWLLPLVLLAFAYPRRTWGDAPLFPTPAQALAELPAIAPLAADARVLDAGCGLGDGLVELHRVYPQLAQLVGIEWSRLLAPLARWRCRPWAEVLRGDMWALDWGRYQMVYVFQRPESMPRVWAKARAEMREKDSWLVSLDFEIEGQIPAASWQLPGGHSVWVYRPAAQAVSVSADMG</sequence>
<gene>
    <name evidence="5" type="ORF">SNE35_28095</name>
</gene>
<evidence type="ECO:0000256" key="4">
    <source>
        <dbReference type="SAM" id="Phobius"/>
    </source>
</evidence>
<dbReference type="PANTHER" id="PTHR13610">
    <property type="entry name" value="METHYLTRANSFERASE DOMAIN-CONTAINING PROTEIN"/>
    <property type="match status" value="1"/>
</dbReference>
<keyword evidence="2 5" id="KW-0808">Transferase</keyword>
<proteinExistence type="predicted"/>
<keyword evidence="6" id="KW-1185">Reference proteome</keyword>
<feature type="transmembrane region" description="Helical" evidence="4">
    <location>
        <begin position="63"/>
        <end position="91"/>
    </location>
</feature>
<dbReference type="GO" id="GO:0008168">
    <property type="term" value="F:methyltransferase activity"/>
    <property type="evidence" value="ECO:0007669"/>
    <property type="project" value="UniProtKB-KW"/>
</dbReference>
<dbReference type="EC" id="2.1.-.-" evidence="5"/>
<comment type="caution">
    <text evidence="5">The sequence shown here is derived from an EMBL/GenBank/DDBJ whole genome shotgun (WGS) entry which is preliminary data.</text>
</comment>
<dbReference type="EMBL" id="JAXCLA010000010">
    <property type="protein sequence ID" value="MDY0748393.1"/>
    <property type="molecule type" value="Genomic_DNA"/>
</dbReference>
<organism evidence="5 6">
    <name type="scientific">Roseateles agri</name>
    <dbReference type="NCBI Taxonomy" id="3098619"/>
    <lineage>
        <taxon>Bacteria</taxon>
        <taxon>Pseudomonadati</taxon>
        <taxon>Pseudomonadota</taxon>
        <taxon>Betaproteobacteria</taxon>
        <taxon>Burkholderiales</taxon>
        <taxon>Sphaerotilaceae</taxon>
        <taxon>Roseateles</taxon>
    </lineage>
</organism>
<evidence type="ECO:0000313" key="6">
    <source>
        <dbReference type="Proteomes" id="UP001285263"/>
    </source>
</evidence>
<protein>
    <submittedName>
        <fullName evidence="5">Class I SAM-dependent methyltransferase</fullName>
        <ecNumber evidence="5">2.1.-.-</ecNumber>
    </submittedName>
</protein>